<reference evidence="1 2" key="1">
    <citation type="submission" date="2016-11" db="EMBL/GenBank/DDBJ databases">
        <authorList>
            <person name="Jaros S."/>
            <person name="Januszkiewicz K."/>
            <person name="Wedrychowicz H."/>
        </authorList>
    </citation>
    <scope>NUCLEOTIDE SEQUENCE [LARGE SCALE GENOMIC DNA]</scope>
</reference>
<gene>
    <name evidence="1" type="primary">BQ5605_C002g01349</name>
    <name evidence="1" type="ORF">BQ5605_C002G01349</name>
</gene>
<protein>
    <submittedName>
        <fullName evidence="1">BQ5605_C002g01349 protein</fullName>
    </submittedName>
</protein>
<proteinExistence type="predicted"/>
<dbReference type="STRING" id="796604.A0A2X0P1L4"/>
<keyword evidence="2" id="KW-1185">Reference proteome</keyword>
<dbReference type="AlphaFoldDB" id="A0A2X0P1L4"/>
<accession>A0A2X0P1L4</accession>
<organism evidence="1 2">
    <name type="scientific">Microbotryum silenes-dioicae</name>
    <dbReference type="NCBI Taxonomy" id="796604"/>
    <lineage>
        <taxon>Eukaryota</taxon>
        <taxon>Fungi</taxon>
        <taxon>Dikarya</taxon>
        <taxon>Basidiomycota</taxon>
        <taxon>Pucciniomycotina</taxon>
        <taxon>Microbotryomycetes</taxon>
        <taxon>Microbotryales</taxon>
        <taxon>Microbotryaceae</taxon>
        <taxon>Microbotryum</taxon>
    </lineage>
</organism>
<evidence type="ECO:0000313" key="1">
    <source>
        <dbReference type="EMBL" id="SGY32330.1"/>
    </source>
</evidence>
<sequence>MTLFIYGARLRARSPFAQELERMKRAAQALAELKEWEVVVEPKSCDASTIQGDVGRAVVRRLPSGEGRKEEA</sequence>
<evidence type="ECO:0000313" key="2">
    <source>
        <dbReference type="Proteomes" id="UP000249464"/>
    </source>
</evidence>
<dbReference type="Proteomes" id="UP000249464">
    <property type="component" value="Unassembled WGS sequence"/>
</dbReference>
<name>A0A2X0P1L4_9BASI</name>
<dbReference type="EMBL" id="FQNC01000041">
    <property type="protein sequence ID" value="SGY32330.1"/>
    <property type="molecule type" value="Genomic_DNA"/>
</dbReference>